<accession>A0A542DP37</accession>
<dbReference type="Proteomes" id="UP000320876">
    <property type="component" value="Unassembled WGS sequence"/>
</dbReference>
<comment type="caution">
    <text evidence="1">The sequence shown here is derived from an EMBL/GenBank/DDBJ whole genome shotgun (WGS) entry which is preliminary data.</text>
</comment>
<evidence type="ECO:0000313" key="2">
    <source>
        <dbReference type="Proteomes" id="UP000320876"/>
    </source>
</evidence>
<sequence length="38" mass="4285">MPRILTNLKFWGLTAALTWIVLVIAVIAKNPEFAYGPR</sequence>
<evidence type="ECO:0000313" key="1">
    <source>
        <dbReference type="EMBL" id="TQJ04858.1"/>
    </source>
</evidence>
<gene>
    <name evidence="1" type="ORF">FB471_4668</name>
</gene>
<reference evidence="1 2" key="1">
    <citation type="submission" date="2019-06" db="EMBL/GenBank/DDBJ databases">
        <title>Sequencing the genomes of 1000 actinobacteria strains.</title>
        <authorList>
            <person name="Klenk H.-P."/>
        </authorList>
    </citation>
    <scope>NUCLEOTIDE SEQUENCE [LARGE SCALE GENOMIC DNA]</scope>
    <source>
        <strain evidence="1 2">DSM 45679</strain>
    </source>
</reference>
<proteinExistence type="predicted"/>
<organism evidence="1 2">
    <name type="scientific">Amycolatopsis cihanbeyliensis</name>
    <dbReference type="NCBI Taxonomy" id="1128664"/>
    <lineage>
        <taxon>Bacteria</taxon>
        <taxon>Bacillati</taxon>
        <taxon>Actinomycetota</taxon>
        <taxon>Actinomycetes</taxon>
        <taxon>Pseudonocardiales</taxon>
        <taxon>Pseudonocardiaceae</taxon>
        <taxon>Amycolatopsis</taxon>
    </lineage>
</organism>
<dbReference type="EMBL" id="VFML01000001">
    <property type="protein sequence ID" value="TQJ04858.1"/>
    <property type="molecule type" value="Genomic_DNA"/>
</dbReference>
<protein>
    <submittedName>
        <fullName evidence="1">Uncharacterized protein</fullName>
    </submittedName>
</protein>
<name>A0A542DP37_AMYCI</name>
<dbReference type="AlphaFoldDB" id="A0A542DP37"/>
<keyword evidence="2" id="KW-1185">Reference proteome</keyword>